<gene>
    <name evidence="1" type="ORF">K8U91_03780</name>
</gene>
<comment type="caution">
    <text evidence="1">The sequence shown here is derived from an EMBL/GenBank/DDBJ whole genome shotgun (WGS) entry which is preliminary data.</text>
</comment>
<dbReference type="InterPro" id="IPR025563">
    <property type="entry name" value="DUF4286"/>
</dbReference>
<protein>
    <submittedName>
        <fullName evidence="1">DUF4286 family protein</fullName>
    </submittedName>
</protein>
<evidence type="ECO:0000313" key="1">
    <source>
        <dbReference type="EMBL" id="HJG88583.1"/>
    </source>
</evidence>
<reference evidence="1" key="2">
    <citation type="submission" date="2021-09" db="EMBL/GenBank/DDBJ databases">
        <authorList>
            <person name="Gilroy R."/>
        </authorList>
    </citation>
    <scope>NUCLEOTIDE SEQUENCE</scope>
    <source>
        <strain evidence="1">CHK121-7720</strain>
    </source>
</reference>
<dbReference type="RefSeq" id="WP_025277800.1">
    <property type="nucleotide sequence ID" value="NZ_CAKMIC010000014.1"/>
</dbReference>
<name>A0A921SUG2_9BACT</name>
<dbReference type="Proteomes" id="UP000757103">
    <property type="component" value="Unassembled WGS sequence"/>
</dbReference>
<reference evidence="1" key="1">
    <citation type="journal article" date="2021" name="PeerJ">
        <title>Extensive microbial diversity within the chicken gut microbiome revealed by metagenomics and culture.</title>
        <authorList>
            <person name="Gilroy R."/>
            <person name="Ravi A."/>
            <person name="Getino M."/>
            <person name="Pursley I."/>
            <person name="Horton D.L."/>
            <person name="Alikhan N.F."/>
            <person name="Baker D."/>
            <person name="Gharbi K."/>
            <person name="Hall N."/>
            <person name="Watson M."/>
            <person name="Adriaenssens E.M."/>
            <person name="Foster-Nyarko E."/>
            <person name="Jarju S."/>
            <person name="Secka A."/>
            <person name="Antonio M."/>
            <person name="Oren A."/>
            <person name="Chaudhuri R.R."/>
            <person name="La Ragione R."/>
            <person name="Hildebrand F."/>
            <person name="Pallen M.J."/>
        </authorList>
    </citation>
    <scope>NUCLEOTIDE SEQUENCE</scope>
    <source>
        <strain evidence="1">CHK121-7720</strain>
    </source>
</reference>
<accession>A0A921SUG2</accession>
<evidence type="ECO:0000313" key="2">
    <source>
        <dbReference type="Proteomes" id="UP000757103"/>
    </source>
</evidence>
<organism evidence="1 2">
    <name type="scientific">Barnesiella viscericola</name>
    <dbReference type="NCBI Taxonomy" id="397865"/>
    <lineage>
        <taxon>Bacteria</taxon>
        <taxon>Pseudomonadati</taxon>
        <taxon>Bacteroidota</taxon>
        <taxon>Bacteroidia</taxon>
        <taxon>Bacteroidales</taxon>
        <taxon>Barnesiellaceae</taxon>
        <taxon>Barnesiella</taxon>
    </lineage>
</organism>
<dbReference type="GeneID" id="90528434"/>
<sequence length="102" mass="11758">MIIFNTTYHADNARKDEFIGWLKESYIPTVLEHGLLQEPQLTRIFADNEEEGTSLSLQFKSPDTQALERWHEECGEALLAEMQKRFGDQVLGFSTLLEVIDL</sequence>
<proteinExistence type="predicted"/>
<dbReference type="Pfam" id="PF14114">
    <property type="entry name" value="DUF4286"/>
    <property type="match status" value="1"/>
</dbReference>
<dbReference type="AlphaFoldDB" id="A0A921SUG2"/>
<dbReference type="EMBL" id="DYUD01000012">
    <property type="protein sequence ID" value="HJG88583.1"/>
    <property type="molecule type" value="Genomic_DNA"/>
</dbReference>